<dbReference type="EMBL" id="JAHQCS010000079">
    <property type="protein sequence ID" value="MBU9711662.1"/>
    <property type="molecule type" value="Genomic_DNA"/>
</dbReference>
<dbReference type="Proteomes" id="UP000784880">
    <property type="component" value="Unassembled WGS sequence"/>
</dbReference>
<protein>
    <submittedName>
        <fullName evidence="1">Aspartate/glutamate racemase family protein</fullName>
    </submittedName>
</protein>
<dbReference type="InterPro" id="IPR015942">
    <property type="entry name" value="Asp/Glu/hydantoin_racemase"/>
</dbReference>
<reference evidence="1 2" key="1">
    <citation type="submission" date="2021-06" db="EMBL/GenBank/DDBJ databases">
        <title>Bacillus sp. RD4P76, an endophyte from a halophyte.</title>
        <authorList>
            <person name="Sun J.-Q."/>
        </authorList>
    </citation>
    <scope>NUCLEOTIDE SEQUENCE [LARGE SCALE GENOMIC DNA]</scope>
    <source>
        <strain evidence="1 2">CGMCC 1.15917</strain>
    </source>
</reference>
<evidence type="ECO:0000313" key="2">
    <source>
        <dbReference type="Proteomes" id="UP000784880"/>
    </source>
</evidence>
<evidence type="ECO:0000313" key="1">
    <source>
        <dbReference type="EMBL" id="MBU9711662.1"/>
    </source>
</evidence>
<name>A0ABS6JDA7_9BACI</name>
<dbReference type="Pfam" id="PF01177">
    <property type="entry name" value="Asp_Glu_race"/>
    <property type="match status" value="1"/>
</dbReference>
<dbReference type="RefSeq" id="WP_217065656.1">
    <property type="nucleotide sequence ID" value="NZ_JAHQCS010000079.1"/>
</dbReference>
<organism evidence="1 2">
    <name type="scientific">Evansella tamaricis</name>
    <dbReference type="NCBI Taxonomy" id="2069301"/>
    <lineage>
        <taxon>Bacteria</taxon>
        <taxon>Bacillati</taxon>
        <taxon>Bacillota</taxon>
        <taxon>Bacilli</taxon>
        <taxon>Bacillales</taxon>
        <taxon>Bacillaceae</taxon>
        <taxon>Evansella</taxon>
    </lineage>
</organism>
<proteinExistence type="predicted"/>
<keyword evidence="2" id="KW-1185">Reference proteome</keyword>
<accession>A0ABS6JDA7</accession>
<comment type="caution">
    <text evidence="1">The sequence shown here is derived from an EMBL/GenBank/DDBJ whole genome shotgun (WGS) entry which is preliminary data.</text>
</comment>
<sequence length="221" mass="23874">MKKLGIIHTTPVTIDALKKLVSGMIPECETINILDDTILPQLINGGTLEDITPRWEQYAKVLESRGADVILSACSSVGEVVDVVQPKVDVPVMRIDEAMGEHAISNATKIGVAATLETTMGPTINLLRKKAEEIGKTVEFTQQVASSAYEKLVQGDKEGHDQDVAAVLKQLASKTEFVVLAQASMARVVATFPTEEQSRFLTSPKLGIAAVKEKFEELASK</sequence>
<gene>
    <name evidence="1" type="ORF">KS419_07935</name>
</gene>